<accession>A0A2N5VG68</accession>
<evidence type="ECO:0000256" key="1">
    <source>
        <dbReference type="SAM" id="Coils"/>
    </source>
</evidence>
<evidence type="ECO:0000313" key="6">
    <source>
        <dbReference type="Proteomes" id="UP000235392"/>
    </source>
</evidence>
<keyword evidence="1" id="KW-0175">Coiled coil</keyword>
<protein>
    <submittedName>
        <fullName evidence="4">Uncharacterized protein</fullName>
    </submittedName>
</protein>
<keyword evidence="5" id="KW-1185">Reference proteome</keyword>
<dbReference type="EMBL" id="PGCI01000798">
    <property type="protein sequence ID" value="PLW15401.1"/>
    <property type="molecule type" value="Genomic_DNA"/>
</dbReference>
<name>A0A2N5VG68_9BASI</name>
<reference evidence="5 6" key="1">
    <citation type="submission" date="2017-11" db="EMBL/GenBank/DDBJ databases">
        <title>De novo assembly and phasing of dikaryotic genomes from two isolates of Puccinia coronata f. sp. avenae, the causal agent of oat crown rust.</title>
        <authorList>
            <person name="Miller M.E."/>
            <person name="Zhang Y."/>
            <person name="Omidvar V."/>
            <person name="Sperschneider J."/>
            <person name="Schwessinger B."/>
            <person name="Raley C."/>
            <person name="Palmer J.M."/>
            <person name="Garnica D."/>
            <person name="Upadhyaya N."/>
            <person name="Rathjen J."/>
            <person name="Taylor J.M."/>
            <person name="Park R.F."/>
            <person name="Dodds P.N."/>
            <person name="Hirsch C.D."/>
            <person name="Kianian S.F."/>
            <person name="Figueroa M."/>
        </authorList>
    </citation>
    <scope>NUCLEOTIDE SEQUENCE [LARGE SCALE GENOMIC DNA]</scope>
    <source>
        <strain evidence="4">12NC29</strain>
        <strain evidence="2">12SD80</strain>
    </source>
</reference>
<feature type="coiled-coil region" evidence="1">
    <location>
        <begin position="51"/>
        <end position="78"/>
    </location>
</feature>
<dbReference type="EMBL" id="PGCJ01000099">
    <property type="protein sequence ID" value="PLW48977.1"/>
    <property type="molecule type" value="Genomic_DNA"/>
</dbReference>
<comment type="caution">
    <text evidence="4">The sequence shown here is derived from an EMBL/GenBank/DDBJ whole genome shotgun (WGS) entry which is preliminary data.</text>
</comment>
<sequence>MSRTSCWLLCLSICLKFDSSYKRRSSDFHGAAGLMTLLKTTCFWIIGSEALDNLAEALDNLAEALNNLVEALGNLAKAFSKLNQKFLLAQP</sequence>
<dbReference type="EMBL" id="PGCI01000091">
    <property type="protein sequence ID" value="PLW41297.1"/>
    <property type="molecule type" value="Genomic_DNA"/>
</dbReference>
<evidence type="ECO:0000313" key="4">
    <source>
        <dbReference type="EMBL" id="PLW48977.1"/>
    </source>
</evidence>
<dbReference type="Proteomes" id="UP000235392">
    <property type="component" value="Unassembled WGS sequence"/>
</dbReference>
<evidence type="ECO:0000313" key="5">
    <source>
        <dbReference type="Proteomes" id="UP000235388"/>
    </source>
</evidence>
<gene>
    <name evidence="4" type="ORF">PCANC_10691</name>
    <name evidence="3" type="ORF">PCASD_10868</name>
    <name evidence="2" type="ORF">PCASD_20315</name>
</gene>
<organism evidence="4 5">
    <name type="scientific">Puccinia coronata f. sp. avenae</name>
    <dbReference type="NCBI Taxonomy" id="200324"/>
    <lineage>
        <taxon>Eukaryota</taxon>
        <taxon>Fungi</taxon>
        <taxon>Dikarya</taxon>
        <taxon>Basidiomycota</taxon>
        <taxon>Pucciniomycotina</taxon>
        <taxon>Pucciniomycetes</taxon>
        <taxon>Pucciniales</taxon>
        <taxon>Pucciniaceae</taxon>
        <taxon>Puccinia</taxon>
    </lineage>
</organism>
<dbReference type="Proteomes" id="UP000235388">
    <property type="component" value="Unassembled WGS sequence"/>
</dbReference>
<proteinExistence type="predicted"/>
<evidence type="ECO:0000313" key="2">
    <source>
        <dbReference type="EMBL" id="PLW15401.1"/>
    </source>
</evidence>
<dbReference type="AlphaFoldDB" id="A0A2N5VG68"/>
<evidence type="ECO:0000313" key="3">
    <source>
        <dbReference type="EMBL" id="PLW41297.1"/>
    </source>
</evidence>